<keyword evidence="6" id="KW-0175">Coiled coil</keyword>
<evidence type="ECO:0000259" key="8">
    <source>
        <dbReference type="Pfam" id="PF08340"/>
    </source>
</evidence>
<dbReference type="GO" id="GO:0004521">
    <property type="term" value="F:RNA endonuclease activity"/>
    <property type="evidence" value="ECO:0007669"/>
    <property type="project" value="InterPro"/>
</dbReference>
<dbReference type="EMBL" id="JAEKJA010000010">
    <property type="protein sequence ID" value="MBJ3776666.1"/>
    <property type="molecule type" value="Genomic_DNA"/>
</dbReference>
<dbReference type="InterPro" id="IPR013527">
    <property type="entry name" value="YicC-like_N"/>
</dbReference>
<evidence type="ECO:0000256" key="3">
    <source>
        <dbReference type="ARBA" id="ARBA00022759"/>
    </source>
</evidence>
<dbReference type="PANTHER" id="PTHR30636">
    <property type="entry name" value="UPF0701 PROTEIN YICC"/>
    <property type="match status" value="1"/>
</dbReference>
<evidence type="ECO:0000256" key="6">
    <source>
        <dbReference type="SAM" id="Coils"/>
    </source>
</evidence>
<comment type="similarity">
    <text evidence="5">Belongs to the YicC/YloC family.</text>
</comment>
<comment type="caution">
    <text evidence="9">The sequence shown here is derived from an EMBL/GenBank/DDBJ whole genome shotgun (WGS) entry which is preliminary data.</text>
</comment>
<feature type="coiled-coil region" evidence="6">
    <location>
        <begin position="172"/>
        <end position="199"/>
    </location>
</feature>
<evidence type="ECO:0000256" key="1">
    <source>
        <dbReference type="ARBA" id="ARBA00001968"/>
    </source>
</evidence>
<keyword evidence="4" id="KW-0378">Hydrolase</keyword>
<protein>
    <submittedName>
        <fullName evidence="9">YicC family protein</fullName>
    </submittedName>
</protein>
<dbReference type="InterPro" id="IPR013551">
    <property type="entry name" value="YicC-like_C"/>
</dbReference>
<keyword evidence="10" id="KW-1185">Reference proteome</keyword>
<feature type="domain" description="Endoribonuclease YicC-like C-terminal" evidence="8">
    <location>
        <begin position="169"/>
        <end position="287"/>
    </location>
</feature>
<evidence type="ECO:0000313" key="10">
    <source>
        <dbReference type="Proteomes" id="UP000609531"/>
    </source>
</evidence>
<keyword evidence="2" id="KW-0540">Nuclease</keyword>
<feature type="domain" description="Endoribonuclease YicC-like N-terminal" evidence="7">
    <location>
        <begin position="1"/>
        <end position="149"/>
    </location>
</feature>
<accession>A0A934MI06</accession>
<dbReference type="NCBIfam" id="TIGR00255">
    <property type="entry name" value="YicC/YloC family endoribonuclease"/>
    <property type="match status" value="1"/>
</dbReference>
<dbReference type="PANTHER" id="PTHR30636:SF3">
    <property type="entry name" value="UPF0701 PROTEIN YICC"/>
    <property type="match status" value="1"/>
</dbReference>
<dbReference type="AlphaFoldDB" id="A0A934MI06"/>
<evidence type="ECO:0000259" key="7">
    <source>
        <dbReference type="Pfam" id="PF03755"/>
    </source>
</evidence>
<evidence type="ECO:0000256" key="2">
    <source>
        <dbReference type="ARBA" id="ARBA00022722"/>
    </source>
</evidence>
<dbReference type="Pfam" id="PF03755">
    <property type="entry name" value="YicC-like_N"/>
    <property type="match status" value="1"/>
</dbReference>
<dbReference type="InterPro" id="IPR005229">
    <property type="entry name" value="YicC/YloC-like"/>
</dbReference>
<comment type="cofactor">
    <cofactor evidence="1">
        <name>a divalent metal cation</name>
        <dbReference type="ChEBI" id="CHEBI:60240"/>
    </cofactor>
</comment>
<keyword evidence="3" id="KW-0255">Endonuclease</keyword>
<organism evidence="9 10">
    <name type="scientific">Acuticoccus mangrovi</name>
    <dbReference type="NCBI Taxonomy" id="2796142"/>
    <lineage>
        <taxon>Bacteria</taxon>
        <taxon>Pseudomonadati</taxon>
        <taxon>Pseudomonadota</taxon>
        <taxon>Alphaproteobacteria</taxon>
        <taxon>Hyphomicrobiales</taxon>
        <taxon>Amorphaceae</taxon>
        <taxon>Acuticoccus</taxon>
    </lineage>
</organism>
<proteinExistence type="inferred from homology"/>
<dbReference type="GO" id="GO:0016787">
    <property type="term" value="F:hydrolase activity"/>
    <property type="evidence" value="ECO:0007669"/>
    <property type="project" value="UniProtKB-KW"/>
</dbReference>
<evidence type="ECO:0000256" key="5">
    <source>
        <dbReference type="ARBA" id="ARBA00035648"/>
    </source>
</evidence>
<gene>
    <name evidence="9" type="ORF">JCR33_13250</name>
</gene>
<evidence type="ECO:0000313" key="9">
    <source>
        <dbReference type="EMBL" id="MBJ3776666.1"/>
    </source>
</evidence>
<evidence type="ECO:0000256" key="4">
    <source>
        <dbReference type="ARBA" id="ARBA00022801"/>
    </source>
</evidence>
<reference evidence="9" key="1">
    <citation type="submission" date="2020-12" db="EMBL/GenBank/DDBJ databases">
        <title>Bacterial taxonomy.</title>
        <authorList>
            <person name="Pan X."/>
        </authorList>
    </citation>
    <scope>NUCLEOTIDE SEQUENCE</scope>
    <source>
        <strain evidence="9">B2012</strain>
    </source>
</reference>
<sequence>MTGFASLEGEKDGVAWQFEARSVNGRGLDVRVRLPNGLERVEPELRRLVAATFRRGNVGLSLSLKSGEAVSARYSVNERQLGAYLDAIQAMAASGSVAAPRADGLLALKGVIETEVTDEAATVEPIVVEEAQRLVAALAAVRREEGAHIVPVVRGQLAEIDRLRAAIDAHPERSLEAIKERLERQIDDLVAHREGLSQERLHQEAALMATRADVREELDRLAAHIAAATKLFDEGGPIGRKLDFLCQEFNRETNTICSKAPHHAITALGLELKAVVEQVREQVQNLE</sequence>
<name>A0A934MI06_9HYPH</name>
<dbReference type="Proteomes" id="UP000609531">
    <property type="component" value="Unassembled WGS sequence"/>
</dbReference>
<dbReference type="Pfam" id="PF08340">
    <property type="entry name" value="YicC-like_C"/>
    <property type="match status" value="1"/>
</dbReference>